<organism evidence="2">
    <name type="scientific">uncultured Caudovirales phage</name>
    <dbReference type="NCBI Taxonomy" id="2100421"/>
    <lineage>
        <taxon>Viruses</taxon>
        <taxon>Duplodnaviria</taxon>
        <taxon>Heunggongvirae</taxon>
        <taxon>Uroviricota</taxon>
        <taxon>Caudoviricetes</taxon>
        <taxon>Peduoviridae</taxon>
        <taxon>Maltschvirus</taxon>
        <taxon>Maltschvirus maltsch</taxon>
    </lineage>
</organism>
<evidence type="ECO:0000313" key="2">
    <source>
        <dbReference type="EMBL" id="CAB4123211.1"/>
    </source>
</evidence>
<gene>
    <name evidence="2" type="ORF">UFOVP29_370</name>
</gene>
<accession>A0A6J5KN42</accession>
<feature type="compositionally biased region" description="Basic and acidic residues" evidence="1">
    <location>
        <begin position="39"/>
        <end position="55"/>
    </location>
</feature>
<evidence type="ECO:0000256" key="1">
    <source>
        <dbReference type="SAM" id="MobiDB-lite"/>
    </source>
</evidence>
<proteinExistence type="predicted"/>
<reference evidence="2" key="1">
    <citation type="submission" date="2020-04" db="EMBL/GenBank/DDBJ databases">
        <authorList>
            <person name="Chiriac C."/>
            <person name="Salcher M."/>
            <person name="Ghai R."/>
            <person name="Kavagutti S V."/>
        </authorList>
    </citation>
    <scope>NUCLEOTIDE SEQUENCE</scope>
</reference>
<dbReference type="EMBL" id="LR796167">
    <property type="protein sequence ID" value="CAB4123211.1"/>
    <property type="molecule type" value="Genomic_DNA"/>
</dbReference>
<sequence length="55" mass="6608">MAARKITITVAAKPRRRRALELFAADSPFRPRIIPNPRDVYRRRDKHRQDLRQPE</sequence>
<protein>
    <submittedName>
        <fullName evidence="2">Uncharacterized protein</fullName>
    </submittedName>
</protein>
<feature type="region of interest" description="Disordered" evidence="1">
    <location>
        <begin position="33"/>
        <end position="55"/>
    </location>
</feature>
<name>A0A6J5KN42_9CAUD</name>